<dbReference type="InterPro" id="IPR050204">
    <property type="entry name" value="AraC_XylS_family_regulators"/>
</dbReference>
<dbReference type="InterPro" id="IPR018060">
    <property type="entry name" value="HTH_AraC"/>
</dbReference>
<dbReference type="PANTHER" id="PTHR46796:SF7">
    <property type="entry name" value="ARAC FAMILY TRANSCRIPTIONAL REGULATOR"/>
    <property type="match status" value="1"/>
</dbReference>
<gene>
    <name evidence="5" type="ORF">GCM10010981_37190</name>
</gene>
<evidence type="ECO:0000313" key="6">
    <source>
        <dbReference type="Proteomes" id="UP000620046"/>
    </source>
</evidence>
<evidence type="ECO:0000256" key="1">
    <source>
        <dbReference type="ARBA" id="ARBA00023015"/>
    </source>
</evidence>
<feature type="domain" description="HTH araC/xylS-type" evidence="4">
    <location>
        <begin position="262"/>
        <end position="360"/>
    </location>
</feature>
<dbReference type="InterPro" id="IPR009057">
    <property type="entry name" value="Homeodomain-like_sf"/>
</dbReference>
<dbReference type="PROSITE" id="PS01124">
    <property type="entry name" value="HTH_ARAC_FAMILY_2"/>
    <property type="match status" value="1"/>
</dbReference>
<dbReference type="Gene3D" id="1.10.10.60">
    <property type="entry name" value="Homeodomain-like"/>
    <property type="match status" value="2"/>
</dbReference>
<keyword evidence="2" id="KW-0238">DNA-binding</keyword>
<dbReference type="Proteomes" id="UP000620046">
    <property type="component" value="Unassembled WGS sequence"/>
</dbReference>
<name>A0ABQ1GIY7_9GAMM</name>
<keyword evidence="1" id="KW-0805">Transcription regulation</keyword>
<sequence length="362" mass="39462">MVDEPIKPVAPVTKTSIAISWDRCRADAALTVVAQSRQGYRDNLCLKLHSSFVIVQMIVQASMDPLSDVLALLKLRSYISGGIDAAGDWCIAFQAHEGIKFQAIVRGSCLAQMDGSAEPFVAQAGDCFLLPRGRPFRIGSRLDITPIDPAMFMAKKKPGEPVLLNGGGEFLSLGGYCDMVGDASILLSMLPPVLHVRDEPAKAALRICIEHMSEEARDPQPGGFLITQQLAQILLVRTLRAHLQETGTGVGWLFALADRQLAAAIAAMHAEPAQPWTVEQLARVAGMSRTAFALRFKSKVGQPPMEYLTRWRMLLADDRLRNAREPVSAVALSLGYTSESAFSTAFKRVMGTAPRRHVRRVG</sequence>
<reference evidence="6" key="1">
    <citation type="journal article" date="2019" name="Int. J. Syst. Evol. Microbiol.">
        <title>The Global Catalogue of Microorganisms (GCM) 10K type strain sequencing project: providing services to taxonomists for standard genome sequencing and annotation.</title>
        <authorList>
            <consortium name="The Broad Institute Genomics Platform"/>
            <consortium name="The Broad Institute Genome Sequencing Center for Infectious Disease"/>
            <person name="Wu L."/>
            <person name="Ma J."/>
        </authorList>
    </citation>
    <scope>NUCLEOTIDE SEQUENCE [LARGE SCALE GENOMIC DNA]</scope>
    <source>
        <strain evidence="6">CGMCC 1.15439</strain>
    </source>
</reference>
<dbReference type="SUPFAM" id="SSF46689">
    <property type="entry name" value="Homeodomain-like"/>
    <property type="match status" value="2"/>
</dbReference>
<dbReference type="SMART" id="SM00342">
    <property type="entry name" value="HTH_ARAC"/>
    <property type="match status" value="1"/>
</dbReference>
<evidence type="ECO:0000313" key="5">
    <source>
        <dbReference type="EMBL" id="GGA44581.1"/>
    </source>
</evidence>
<keyword evidence="6" id="KW-1185">Reference proteome</keyword>
<protein>
    <submittedName>
        <fullName evidence="5">AraC family transcriptional regulator</fullName>
    </submittedName>
</protein>
<dbReference type="EMBL" id="BMJA01000003">
    <property type="protein sequence ID" value="GGA44581.1"/>
    <property type="molecule type" value="Genomic_DNA"/>
</dbReference>
<comment type="caution">
    <text evidence="5">The sequence shown here is derived from an EMBL/GenBank/DDBJ whole genome shotgun (WGS) entry which is preliminary data.</text>
</comment>
<dbReference type="InterPro" id="IPR037923">
    <property type="entry name" value="HTH-like"/>
</dbReference>
<dbReference type="InterPro" id="IPR032783">
    <property type="entry name" value="AraC_lig"/>
</dbReference>
<keyword evidence="3" id="KW-0804">Transcription</keyword>
<dbReference type="PANTHER" id="PTHR46796">
    <property type="entry name" value="HTH-TYPE TRANSCRIPTIONAL ACTIVATOR RHAS-RELATED"/>
    <property type="match status" value="1"/>
</dbReference>
<evidence type="ECO:0000256" key="3">
    <source>
        <dbReference type="ARBA" id="ARBA00023163"/>
    </source>
</evidence>
<evidence type="ECO:0000256" key="2">
    <source>
        <dbReference type="ARBA" id="ARBA00023125"/>
    </source>
</evidence>
<dbReference type="SUPFAM" id="SSF51215">
    <property type="entry name" value="Regulatory protein AraC"/>
    <property type="match status" value="1"/>
</dbReference>
<dbReference type="Pfam" id="PF12852">
    <property type="entry name" value="Cupin_6"/>
    <property type="match status" value="1"/>
</dbReference>
<evidence type="ECO:0000259" key="4">
    <source>
        <dbReference type="PROSITE" id="PS01124"/>
    </source>
</evidence>
<accession>A0ABQ1GIY7</accession>
<organism evidence="5 6">
    <name type="scientific">Dyella nitratireducens</name>
    <dbReference type="NCBI Taxonomy" id="1849580"/>
    <lineage>
        <taxon>Bacteria</taxon>
        <taxon>Pseudomonadati</taxon>
        <taxon>Pseudomonadota</taxon>
        <taxon>Gammaproteobacteria</taxon>
        <taxon>Lysobacterales</taxon>
        <taxon>Rhodanobacteraceae</taxon>
        <taxon>Dyella</taxon>
    </lineage>
</organism>
<proteinExistence type="predicted"/>
<dbReference type="Pfam" id="PF12833">
    <property type="entry name" value="HTH_18"/>
    <property type="match status" value="1"/>
</dbReference>